<sequence length="671" mass="75509">MCKPDPSRPVTIQPGAILSQLKNIKKVKYWTQTQKDTFYSSPFFLTVSPSSPASVLRRVSVVSPSIPVASSLSPKPEKRKGQMNLLIPNLQQQQLSFSKTLSQCHFFFCNNKPSQTALISKPTIIRMGGGPRTFPGGVSKWQWKRMQAKKAKQLLKARLSRERQIYEMRKRAELKAAVSELERPWEVVEKSPNLFSIGADEQVKVLADRFQRPGGFDMWSDKDGPQLFETPDELPSARFFPKGVVHSIKPYRKVELDDDDDDDDDDEDGENGGNFAGEFSRIINERNFLKKGADDGERFSSPSNYGRNEVNVDGGSDDGERFYSPLNNGRNEESSDGRRTKSGYGRNEVNVDGRRSKNGNERRFLLKDVDDGSDDGERSYNPMSHEKSGMNADGRMRKNGNGRRFLSKGVKGSSGERSSPLNYEKNGMSGDGRARKNGNERRFMSEGVDDFHGEFSSPLNYESNGVNVEGRMRKNENGRRLTAKDVNDFDGEFSSPMNFGRNGNSRMRNNGDGRRFLSRDIDGPAGEFSSRMNHGRNGVNDRATPNENRRRFMSKNDNRFGGSDDGRSSSPLKHRRNEVSGHGRMRRDQNEKTFMSKDIGGSNRMNTGRVGSGRKQRGSNSIRGSNYSRGTSGYASRRSRDADSEVYDMGLQQDGSYGFQQNSYQSDSKTW</sequence>
<dbReference type="EMBL" id="CAXHTB010000005">
    <property type="protein sequence ID" value="CAL0305971.1"/>
    <property type="molecule type" value="Genomic_DNA"/>
</dbReference>
<feature type="compositionally biased region" description="Polar residues" evidence="1">
    <location>
        <begin position="653"/>
        <end position="671"/>
    </location>
</feature>
<protein>
    <submittedName>
        <fullName evidence="2">Uncharacterized protein</fullName>
    </submittedName>
</protein>
<keyword evidence="3" id="KW-1185">Reference proteome</keyword>
<dbReference type="PANTHER" id="PTHR37724:SF1">
    <property type="entry name" value="OS02G0564300 PROTEIN"/>
    <property type="match status" value="1"/>
</dbReference>
<proteinExistence type="predicted"/>
<accession>A0AAV1WA22</accession>
<evidence type="ECO:0000313" key="2">
    <source>
        <dbReference type="EMBL" id="CAL0305971.1"/>
    </source>
</evidence>
<comment type="caution">
    <text evidence="2">The sequence shown here is derived from an EMBL/GenBank/DDBJ whole genome shotgun (WGS) entry which is preliminary data.</text>
</comment>
<gene>
    <name evidence="2" type="ORF">LLUT_LOCUS7031</name>
</gene>
<feature type="compositionally biased region" description="Acidic residues" evidence="1">
    <location>
        <begin position="256"/>
        <end position="270"/>
    </location>
</feature>
<feature type="region of interest" description="Disordered" evidence="1">
    <location>
        <begin position="487"/>
        <end position="671"/>
    </location>
</feature>
<dbReference type="AlphaFoldDB" id="A0AAV1WA22"/>
<feature type="compositionally biased region" description="Basic and acidic residues" evidence="1">
    <location>
        <begin position="509"/>
        <end position="522"/>
    </location>
</feature>
<feature type="region of interest" description="Disordered" evidence="1">
    <location>
        <begin position="292"/>
        <end position="439"/>
    </location>
</feature>
<feature type="compositionally biased region" description="Basic and acidic residues" evidence="1">
    <location>
        <begin position="349"/>
        <end position="388"/>
    </location>
</feature>
<feature type="compositionally biased region" description="Low complexity" evidence="1">
    <location>
        <begin position="498"/>
        <end position="508"/>
    </location>
</feature>
<dbReference type="PANTHER" id="PTHR37724">
    <property type="entry name" value="OS02G0564300 PROTEIN"/>
    <property type="match status" value="1"/>
</dbReference>
<feature type="compositionally biased region" description="Basic and acidic residues" evidence="1">
    <location>
        <begin position="547"/>
        <end position="567"/>
    </location>
</feature>
<evidence type="ECO:0000256" key="1">
    <source>
        <dbReference type="SAM" id="MobiDB-lite"/>
    </source>
</evidence>
<name>A0AAV1WA22_LUPLU</name>
<feature type="compositionally biased region" description="Basic and acidic residues" evidence="1">
    <location>
        <begin position="577"/>
        <end position="595"/>
    </location>
</feature>
<evidence type="ECO:0000313" key="3">
    <source>
        <dbReference type="Proteomes" id="UP001497480"/>
    </source>
</evidence>
<feature type="compositionally biased region" description="Polar residues" evidence="1">
    <location>
        <begin position="618"/>
        <end position="634"/>
    </location>
</feature>
<feature type="region of interest" description="Disordered" evidence="1">
    <location>
        <begin position="251"/>
        <end position="277"/>
    </location>
</feature>
<organism evidence="2 3">
    <name type="scientific">Lupinus luteus</name>
    <name type="common">European yellow lupine</name>
    <dbReference type="NCBI Taxonomy" id="3873"/>
    <lineage>
        <taxon>Eukaryota</taxon>
        <taxon>Viridiplantae</taxon>
        <taxon>Streptophyta</taxon>
        <taxon>Embryophyta</taxon>
        <taxon>Tracheophyta</taxon>
        <taxon>Spermatophyta</taxon>
        <taxon>Magnoliopsida</taxon>
        <taxon>eudicotyledons</taxon>
        <taxon>Gunneridae</taxon>
        <taxon>Pentapetalae</taxon>
        <taxon>rosids</taxon>
        <taxon>fabids</taxon>
        <taxon>Fabales</taxon>
        <taxon>Fabaceae</taxon>
        <taxon>Papilionoideae</taxon>
        <taxon>50 kb inversion clade</taxon>
        <taxon>genistoids sensu lato</taxon>
        <taxon>core genistoids</taxon>
        <taxon>Genisteae</taxon>
        <taxon>Lupinus</taxon>
    </lineage>
</organism>
<dbReference type="Proteomes" id="UP001497480">
    <property type="component" value="Unassembled WGS sequence"/>
</dbReference>
<feature type="compositionally biased region" description="Basic and acidic residues" evidence="1">
    <location>
        <begin position="330"/>
        <end position="339"/>
    </location>
</feature>
<reference evidence="2 3" key="1">
    <citation type="submission" date="2024-03" db="EMBL/GenBank/DDBJ databases">
        <authorList>
            <person name="Martinez-Hernandez J."/>
        </authorList>
    </citation>
    <scope>NUCLEOTIDE SEQUENCE [LARGE SCALE GENOMIC DNA]</scope>
</reference>